<dbReference type="PRINTS" id="PR01713">
    <property type="entry name" value="NUCEPIMERASE"/>
</dbReference>
<dbReference type="SUPFAM" id="SSF51735">
    <property type="entry name" value="NAD(P)-binding Rossmann-fold domains"/>
    <property type="match status" value="1"/>
</dbReference>
<dbReference type="EMBL" id="JADGIZ020000024">
    <property type="protein sequence ID" value="KAL2915468.1"/>
    <property type="molecule type" value="Genomic_DNA"/>
</dbReference>
<evidence type="ECO:0000256" key="3">
    <source>
        <dbReference type="SAM" id="MobiDB-lite"/>
    </source>
</evidence>
<reference evidence="5 6" key="1">
    <citation type="submission" date="2023-09" db="EMBL/GenBank/DDBJ databases">
        <title>Pangenome analysis of Batrachochytrium dendrobatidis and related Chytrids.</title>
        <authorList>
            <person name="Yacoub M.N."/>
            <person name="Stajich J.E."/>
            <person name="James T.Y."/>
        </authorList>
    </citation>
    <scope>NUCLEOTIDE SEQUENCE [LARGE SCALE GENOMIC DNA]</scope>
    <source>
        <strain evidence="5 6">JEL0888</strain>
    </source>
</reference>
<dbReference type="InterPro" id="IPR036291">
    <property type="entry name" value="NAD(P)-bd_dom_sf"/>
</dbReference>
<keyword evidence="6" id="KW-1185">Reference proteome</keyword>
<dbReference type="InterPro" id="IPR016040">
    <property type="entry name" value="NAD(P)-bd_dom"/>
</dbReference>
<evidence type="ECO:0000256" key="2">
    <source>
        <dbReference type="ARBA" id="ARBA00023027"/>
    </source>
</evidence>
<evidence type="ECO:0000259" key="4">
    <source>
        <dbReference type="Pfam" id="PF16363"/>
    </source>
</evidence>
<gene>
    <name evidence="5" type="ORF">HK105_205084</name>
</gene>
<accession>A0ABR4N7G1</accession>
<evidence type="ECO:0000313" key="5">
    <source>
        <dbReference type="EMBL" id="KAL2915468.1"/>
    </source>
</evidence>
<comment type="similarity">
    <text evidence="1">Belongs to the NAD(P)-dependent epimerase/dehydratase family.</text>
</comment>
<dbReference type="Proteomes" id="UP001527925">
    <property type="component" value="Unassembled WGS sequence"/>
</dbReference>
<keyword evidence="2" id="KW-0520">NAD</keyword>
<dbReference type="PANTHER" id="PTHR43574">
    <property type="entry name" value="EPIMERASE-RELATED"/>
    <property type="match status" value="1"/>
</dbReference>
<comment type="caution">
    <text evidence="5">The sequence shown here is derived from an EMBL/GenBank/DDBJ whole genome shotgun (WGS) entry which is preliminary data.</text>
</comment>
<dbReference type="Pfam" id="PF16363">
    <property type="entry name" value="GDP_Man_Dehyd"/>
    <property type="match status" value="1"/>
</dbReference>
<protein>
    <recommendedName>
        <fullName evidence="4">NAD(P)-binding domain-containing protein</fullName>
    </recommendedName>
</protein>
<dbReference type="Gene3D" id="3.40.50.720">
    <property type="entry name" value="NAD(P)-binding Rossmann-like Domain"/>
    <property type="match status" value="1"/>
</dbReference>
<evidence type="ECO:0000256" key="1">
    <source>
        <dbReference type="ARBA" id="ARBA00007637"/>
    </source>
</evidence>
<sequence>MPSETPAATVAAAARAASPRTPLRYLVTGAAGFIGSHTAEALLRRGECVIAVDEMNDYYSLNQKQHNIDVLMQTAASTGAELRFYRGSCEDEELMRGIFTSERIDRVCHLAARAGVRPSIKNPHMYIQANVTATVTLLELAREFGVDNFVYASSSSVYGQNAKVPFAESDRTDAPVSPYAATKKSCELMAATYNHLYGLPTIGLRFFTVYGPRGRPDMAPFMFVDRIASGKPINKFGDGSSCRDYTFIDDIVAGVLAALDSPRPKAAVFNLGNSATVSLNEFIAAIEEIVGRRAIINQMPDQPGDVPRTFADLTLASKELGYRPTTSIRDGMRKFFAWYATEYQQIKQRDEAPISPPSPPLSSHDSDFAVPMDISVSSASSVSAASAEPDRPVAAAATAAAASA</sequence>
<evidence type="ECO:0000313" key="6">
    <source>
        <dbReference type="Proteomes" id="UP001527925"/>
    </source>
</evidence>
<proteinExistence type="inferred from homology"/>
<feature type="region of interest" description="Disordered" evidence="3">
    <location>
        <begin position="380"/>
        <end position="404"/>
    </location>
</feature>
<name>A0ABR4N7G1_9FUNG</name>
<dbReference type="Gene3D" id="3.90.25.10">
    <property type="entry name" value="UDP-galactose 4-epimerase, domain 1"/>
    <property type="match status" value="1"/>
</dbReference>
<organism evidence="5 6">
    <name type="scientific">Polyrhizophydium stewartii</name>
    <dbReference type="NCBI Taxonomy" id="2732419"/>
    <lineage>
        <taxon>Eukaryota</taxon>
        <taxon>Fungi</taxon>
        <taxon>Fungi incertae sedis</taxon>
        <taxon>Chytridiomycota</taxon>
        <taxon>Chytridiomycota incertae sedis</taxon>
        <taxon>Chytridiomycetes</taxon>
        <taxon>Rhizophydiales</taxon>
        <taxon>Rhizophydiales incertae sedis</taxon>
        <taxon>Polyrhizophydium</taxon>
    </lineage>
</organism>
<feature type="domain" description="NAD(P)-binding" evidence="4">
    <location>
        <begin position="26"/>
        <end position="334"/>
    </location>
</feature>